<gene>
    <name evidence="1" type="ORF">TVAG_000640</name>
</gene>
<dbReference type="KEGG" id="tva:4765675"/>
<dbReference type="SUPFAM" id="SSF48371">
    <property type="entry name" value="ARM repeat"/>
    <property type="match status" value="1"/>
</dbReference>
<dbReference type="AlphaFoldDB" id="A2EHU0"/>
<dbReference type="VEuPathDB" id="TrichDB:TVAG_000640"/>
<name>A2EHU0_TRIV3</name>
<dbReference type="EMBL" id="DS113392">
    <property type="protein sequence ID" value="EAY07780.1"/>
    <property type="molecule type" value="Genomic_DNA"/>
</dbReference>
<sequence>MDVSLLISNFGSENNDIRLQVHEIIDKYKEDPEFIQQLIEFLFDDLTTSHLKYITLKTIEFFKIPLNESVVISFLNFISVDFQLLRFEVNQIITKYLTVSNLSDLFTYFQKFPEDVLYCSSKIIANDTRHECPDFILSECIDIVNESTELNLLILAIKIIALNDDASQSLAERAFEIYQNEITYENFPLFIELFPILQYNPESQELYDLLQEKIKQLANLTPFENENFEFIDEKYNISFLGYCLVDWLNNIIVNLPEMAEEDQEPEFNIDIFKLYPYICMLCQLPVQDRNLILNDPEAFLLFADYLSSYDINQEEREKTLRYCCFEYFAYAESDQLCKLSLELMEKFPNLQEPILYMYGQSLYAVVDCNLITIAIPAILNVDDPLAVCNYIPLACYKGLIEDMSELIQYNDFKISFNACRGITKNKKVYSDFCLEAILKTFGFFELFETGIVISLLELINNLLQISNNFNSDIFQLFFELLKNTMSQFIDNDTTDACLRIINNFISESKYYPFLFDAFLPVLDHFTSNTETFDIAIQLISTLFNKLPKNDVEIPFDVAFLRDFIVSYSENELSITVLPYLSKCFSFLCRIGYFQETFEFICKILPTVLDNSAQRFVGSLLLNYISFNPNPNELILLILEAGKQYLISNADSEQTSNSKNSVLRFLSQILGFYSLNCTDFHPNEDMIALAQYVISNVCFTTGRFDYLLSLMFLFKCHPNTSDVYAELQHYLTMIFYDINEGESYHVEAENYFVDDPVVSSHPLFTCSIYGFMKSLNVEGCPEFIPKWLEEHAIFFFRENSGQN</sequence>
<evidence type="ECO:0000313" key="1">
    <source>
        <dbReference type="EMBL" id="EAY07780.1"/>
    </source>
</evidence>
<reference evidence="1" key="2">
    <citation type="journal article" date="2007" name="Science">
        <title>Draft genome sequence of the sexually transmitted pathogen Trichomonas vaginalis.</title>
        <authorList>
            <person name="Carlton J.M."/>
            <person name="Hirt R.P."/>
            <person name="Silva J.C."/>
            <person name="Delcher A.L."/>
            <person name="Schatz M."/>
            <person name="Zhao Q."/>
            <person name="Wortman J.R."/>
            <person name="Bidwell S.L."/>
            <person name="Alsmark U.C.M."/>
            <person name="Besteiro S."/>
            <person name="Sicheritz-Ponten T."/>
            <person name="Noel C.J."/>
            <person name="Dacks J.B."/>
            <person name="Foster P.G."/>
            <person name="Simillion C."/>
            <person name="Van de Peer Y."/>
            <person name="Miranda-Saavedra D."/>
            <person name="Barton G.J."/>
            <person name="Westrop G.D."/>
            <person name="Mueller S."/>
            <person name="Dessi D."/>
            <person name="Fiori P.L."/>
            <person name="Ren Q."/>
            <person name="Paulsen I."/>
            <person name="Zhang H."/>
            <person name="Bastida-Corcuera F.D."/>
            <person name="Simoes-Barbosa A."/>
            <person name="Brown M.T."/>
            <person name="Hayes R.D."/>
            <person name="Mukherjee M."/>
            <person name="Okumura C.Y."/>
            <person name="Schneider R."/>
            <person name="Smith A.J."/>
            <person name="Vanacova S."/>
            <person name="Villalvazo M."/>
            <person name="Haas B.J."/>
            <person name="Pertea M."/>
            <person name="Feldblyum T.V."/>
            <person name="Utterback T.R."/>
            <person name="Shu C.L."/>
            <person name="Osoegawa K."/>
            <person name="de Jong P.J."/>
            <person name="Hrdy I."/>
            <person name="Horvathova L."/>
            <person name="Zubacova Z."/>
            <person name="Dolezal P."/>
            <person name="Malik S.B."/>
            <person name="Logsdon J.M. Jr."/>
            <person name="Henze K."/>
            <person name="Gupta A."/>
            <person name="Wang C.C."/>
            <person name="Dunne R.L."/>
            <person name="Upcroft J.A."/>
            <person name="Upcroft P."/>
            <person name="White O."/>
            <person name="Salzberg S.L."/>
            <person name="Tang P."/>
            <person name="Chiu C.-H."/>
            <person name="Lee Y.-S."/>
            <person name="Embley T.M."/>
            <person name="Coombs G.H."/>
            <person name="Mottram J.C."/>
            <person name="Tachezy J."/>
            <person name="Fraser-Liggett C.M."/>
            <person name="Johnson P.J."/>
        </authorList>
    </citation>
    <scope>NUCLEOTIDE SEQUENCE [LARGE SCALE GENOMIC DNA]</scope>
    <source>
        <strain evidence="1">G3</strain>
    </source>
</reference>
<dbReference type="InParanoid" id="A2EHU0"/>
<protein>
    <submittedName>
        <fullName evidence="1">Uncharacterized protein</fullName>
    </submittedName>
</protein>
<reference evidence="1" key="1">
    <citation type="submission" date="2006-10" db="EMBL/GenBank/DDBJ databases">
        <authorList>
            <person name="Amadeo P."/>
            <person name="Zhao Q."/>
            <person name="Wortman J."/>
            <person name="Fraser-Liggett C."/>
            <person name="Carlton J."/>
        </authorList>
    </citation>
    <scope>NUCLEOTIDE SEQUENCE</scope>
    <source>
        <strain evidence="1">G3</strain>
    </source>
</reference>
<dbReference type="VEuPathDB" id="TrichDB:TVAGG3_0076980"/>
<keyword evidence="2" id="KW-1185">Reference proteome</keyword>
<dbReference type="Proteomes" id="UP000001542">
    <property type="component" value="Unassembled WGS sequence"/>
</dbReference>
<organism evidence="1 2">
    <name type="scientific">Trichomonas vaginalis (strain ATCC PRA-98 / G3)</name>
    <dbReference type="NCBI Taxonomy" id="412133"/>
    <lineage>
        <taxon>Eukaryota</taxon>
        <taxon>Metamonada</taxon>
        <taxon>Parabasalia</taxon>
        <taxon>Trichomonadida</taxon>
        <taxon>Trichomonadidae</taxon>
        <taxon>Trichomonas</taxon>
    </lineage>
</organism>
<dbReference type="InterPro" id="IPR016024">
    <property type="entry name" value="ARM-type_fold"/>
</dbReference>
<dbReference type="RefSeq" id="XP_001320003.1">
    <property type="nucleotide sequence ID" value="XM_001319968.1"/>
</dbReference>
<accession>A2EHU0</accession>
<evidence type="ECO:0000313" key="2">
    <source>
        <dbReference type="Proteomes" id="UP000001542"/>
    </source>
</evidence>
<proteinExistence type="predicted"/>